<dbReference type="AlphaFoldDB" id="A0A1Z3NBK2"/>
<proteinExistence type="predicted"/>
<dbReference type="SUPFAM" id="SSF53850">
    <property type="entry name" value="Periplasmic binding protein-like II"/>
    <property type="match status" value="1"/>
</dbReference>
<protein>
    <submittedName>
        <fullName evidence="1">ABC transporter substrate-binding protein</fullName>
    </submittedName>
</protein>
<evidence type="ECO:0000313" key="1">
    <source>
        <dbReference type="EMBL" id="ASD64852.1"/>
    </source>
</evidence>
<dbReference type="PANTHER" id="PTHR35936">
    <property type="entry name" value="MEMBRANE-BOUND LYTIC MUREIN TRANSGLYCOSYLASE F"/>
    <property type="match status" value="1"/>
</dbReference>
<dbReference type="Proteomes" id="UP000197003">
    <property type="component" value="Chromosome"/>
</dbReference>
<organism evidence="1 2">
    <name type="scientific">Bdellovibrio bacteriovorus</name>
    <dbReference type="NCBI Taxonomy" id="959"/>
    <lineage>
        <taxon>Bacteria</taxon>
        <taxon>Pseudomonadati</taxon>
        <taxon>Bdellovibrionota</taxon>
        <taxon>Bdellovibrionia</taxon>
        <taxon>Bdellovibrionales</taxon>
        <taxon>Pseudobdellovibrionaceae</taxon>
        <taxon>Bdellovibrio</taxon>
    </lineage>
</organism>
<gene>
    <name evidence="1" type="ORF">B9G79_15420</name>
</gene>
<reference evidence="1 2" key="1">
    <citation type="submission" date="2017-04" db="EMBL/GenBank/DDBJ databases">
        <title>Whole genome sequence of Bdellovibrio bacteriovorus strain SSB218315.</title>
        <authorList>
            <person name="Oyedara O."/>
            <person name="Rodriguez-Perez M.A."/>
        </authorList>
    </citation>
    <scope>NUCLEOTIDE SEQUENCE [LARGE SCALE GENOMIC DNA]</scope>
    <source>
        <strain evidence="1 2">SSB218315</strain>
    </source>
</reference>
<name>A0A1Z3NBK2_BDEBC</name>
<sequence>MNVIKAIFLTAVLLLTSSRSYAERWVVMTLEWPPFTCSRCPENGAAAKALKDTLNKAGISVEFVFHPWTQTQKNAEQPDVVGYFPSWKDVLPGFTRSEALFKSPLGFIQQRSKPLVWAKLPDLKGKKLGITDGYSNTAEFNRLVKEKVLTVESVLSDDTNVRRVALGQIDGALMDINNARYLILKTHPQYAGRVSVNQRILEDKDLFFAFNTHNRDKAAKLKKALEKVNYQRMVDDYLLKYLLRVD</sequence>
<accession>A0A1Z3NBK2</accession>
<dbReference type="Gene3D" id="3.40.190.10">
    <property type="entry name" value="Periplasmic binding protein-like II"/>
    <property type="match status" value="2"/>
</dbReference>
<dbReference type="OrthoDB" id="5291537at2"/>
<dbReference type="RefSeq" id="WP_088566283.1">
    <property type="nucleotide sequence ID" value="NZ_CP020946.1"/>
</dbReference>
<dbReference type="EMBL" id="CP020946">
    <property type="protein sequence ID" value="ASD64852.1"/>
    <property type="molecule type" value="Genomic_DNA"/>
</dbReference>
<dbReference type="PANTHER" id="PTHR35936:SF25">
    <property type="entry name" value="ABC TRANSPORTER SUBSTRATE-BINDING PROTEIN"/>
    <property type="match status" value="1"/>
</dbReference>
<evidence type="ECO:0000313" key="2">
    <source>
        <dbReference type="Proteomes" id="UP000197003"/>
    </source>
</evidence>